<reference evidence="1" key="1">
    <citation type="journal article" date="2013" name="Genetics">
        <title>The draft genome and transcriptome of Panagrellus redivivus are shaped by the harsh demands of a free-living lifestyle.</title>
        <authorList>
            <person name="Srinivasan J."/>
            <person name="Dillman A.R."/>
            <person name="Macchietto M.G."/>
            <person name="Heikkinen L."/>
            <person name="Lakso M."/>
            <person name="Fracchia K.M."/>
            <person name="Antoshechkin I."/>
            <person name="Mortazavi A."/>
            <person name="Wong G."/>
            <person name="Sternberg P.W."/>
        </authorList>
    </citation>
    <scope>NUCLEOTIDE SEQUENCE [LARGE SCALE GENOMIC DNA]</scope>
    <source>
        <strain evidence="1">MT8872</strain>
    </source>
</reference>
<dbReference type="Gene3D" id="3.40.50.300">
    <property type="entry name" value="P-loop containing nucleotide triphosphate hydrolases"/>
    <property type="match status" value="1"/>
</dbReference>
<sequence>MRLSFQFEKTGNLYSHKSFNVYYRTLAIEDFDKVDKLADFLFLDLNSLLAVLQEKWRDLLPILNFIFENKGKTMCNVIIESYKENAQVFGWHCVLAYDGNDVTKIENYIDKSKKKVRNNLPFNDTSCNALAGFGQKKFKTTLHSLFGVSNNQMPFQSSLIWIAQCDVKRISLKKRQERRVRSKLVLILTALRLMLNLRTRLNETSDIQETLTKQKDNFLKLSMELIQDIFKSIGDSPDEILAGKKSILIQHTQFVKNLIGYFDEFEQAGKDFNDDTLFMFEEWNNILVEICQKIDTLDYRFYDGLWCIVDDKAIRHPANRICASKTNYKRLKDALKIDENNKHKIIIWPSTNEADDILVYLSIDKRYSVNFTELKMLENSVEGGPKLSHYYIAACSCDPDKQCAWICTRCSVFVQVLQNARIACECGTRIPPAWMECIENCGENGRDPALNANLSHQNSENLEVDALNVDGFPETSILAVPPKETTVEINLEFNKTRIPHSASHFAAVTDSDSGLDNGTSVTDTDSMTSKLTSHFDEVESTDITLFDNTVFKVSMNFMVSTENKETTTEVGTSLTTFKQNFNNDDIKMDRNQFNGDKITPIKMFETIYHVNPTSKSMNNESAGSESPETVDCVEEPDRFTIPKLSNNVMPNIPTYTVVVAGATGAGKSTLLNNIFCMQQNVTFEKALENKDQTLLSPVRIEECIDNKLQVIEHGKYENEKFSVGKSTTQRPKDYIVDYGNFKVRFVDTPGTNDTRGDEQDRTNVKYIQDHLAGLDEVHGILFVIKTDDSKLS</sequence>
<proteinExistence type="predicted"/>
<accession>A0A7E5A200</accession>
<dbReference type="AlphaFoldDB" id="A0A7E5A200"/>
<reference evidence="2" key="2">
    <citation type="submission" date="2020-10" db="UniProtKB">
        <authorList>
            <consortium name="WormBaseParasite"/>
        </authorList>
    </citation>
    <scope>IDENTIFICATION</scope>
</reference>
<organism evidence="1 2">
    <name type="scientific">Panagrellus redivivus</name>
    <name type="common">Microworm</name>
    <dbReference type="NCBI Taxonomy" id="6233"/>
    <lineage>
        <taxon>Eukaryota</taxon>
        <taxon>Metazoa</taxon>
        <taxon>Ecdysozoa</taxon>
        <taxon>Nematoda</taxon>
        <taxon>Chromadorea</taxon>
        <taxon>Rhabditida</taxon>
        <taxon>Tylenchina</taxon>
        <taxon>Panagrolaimomorpha</taxon>
        <taxon>Panagrolaimoidea</taxon>
        <taxon>Panagrolaimidae</taxon>
        <taxon>Panagrellus</taxon>
    </lineage>
</organism>
<dbReference type="InterPro" id="IPR027417">
    <property type="entry name" value="P-loop_NTPase"/>
</dbReference>
<dbReference type="WBParaSite" id="Pan_g8960.t1">
    <property type="protein sequence ID" value="Pan_g8960.t1"/>
    <property type="gene ID" value="Pan_g8960"/>
</dbReference>
<evidence type="ECO:0000313" key="2">
    <source>
        <dbReference type="WBParaSite" id="Pan_g8960.t1"/>
    </source>
</evidence>
<name>A0A7E5A200_PANRE</name>
<dbReference type="Proteomes" id="UP000492821">
    <property type="component" value="Unassembled WGS sequence"/>
</dbReference>
<dbReference type="PANTHER" id="PTHR32046">
    <property type="entry name" value="G DOMAIN-CONTAINING PROTEIN"/>
    <property type="match status" value="1"/>
</dbReference>
<dbReference type="SUPFAM" id="SSF52540">
    <property type="entry name" value="P-loop containing nucleoside triphosphate hydrolases"/>
    <property type="match status" value="1"/>
</dbReference>
<keyword evidence="1" id="KW-1185">Reference proteome</keyword>
<protein>
    <submittedName>
        <fullName evidence="2">G domain-containing protein</fullName>
    </submittedName>
</protein>
<dbReference type="PANTHER" id="PTHR32046:SF11">
    <property type="entry name" value="IMMUNE-ASSOCIATED NUCLEOTIDE-BINDING PROTEIN 10-LIKE"/>
    <property type="match status" value="1"/>
</dbReference>
<evidence type="ECO:0000313" key="1">
    <source>
        <dbReference type="Proteomes" id="UP000492821"/>
    </source>
</evidence>